<accession>A0A2Z6MMH5</accession>
<proteinExistence type="predicted"/>
<dbReference type="AlphaFoldDB" id="A0A2Z6MMH5"/>
<keyword evidence="1" id="KW-0863">Zinc-finger</keyword>
<evidence type="ECO:0000313" key="4">
    <source>
        <dbReference type="EMBL" id="GAU33764.1"/>
    </source>
</evidence>
<dbReference type="GO" id="GO:0003676">
    <property type="term" value="F:nucleic acid binding"/>
    <property type="evidence" value="ECO:0007669"/>
    <property type="project" value="InterPro"/>
</dbReference>
<name>A0A2Z6MMH5_TRISU</name>
<gene>
    <name evidence="4" type="ORF">TSUD_393260</name>
</gene>
<dbReference type="Gene3D" id="4.10.60.10">
    <property type="entry name" value="Zinc finger, CCHC-type"/>
    <property type="match status" value="1"/>
</dbReference>
<evidence type="ECO:0000256" key="1">
    <source>
        <dbReference type="PROSITE-ProRule" id="PRU00047"/>
    </source>
</evidence>
<dbReference type="InterPro" id="IPR036875">
    <property type="entry name" value="Znf_CCHC_sf"/>
</dbReference>
<feature type="compositionally biased region" description="Basic residues" evidence="2">
    <location>
        <begin position="81"/>
        <end position="92"/>
    </location>
</feature>
<feature type="domain" description="CCHC-type" evidence="3">
    <location>
        <begin position="100"/>
        <end position="115"/>
    </location>
</feature>
<keyword evidence="1" id="KW-0479">Metal-binding</keyword>
<dbReference type="SUPFAM" id="SSF57756">
    <property type="entry name" value="Retrovirus zinc finger-like domains"/>
    <property type="match status" value="1"/>
</dbReference>
<evidence type="ECO:0000313" key="5">
    <source>
        <dbReference type="Proteomes" id="UP000242715"/>
    </source>
</evidence>
<evidence type="ECO:0000256" key="2">
    <source>
        <dbReference type="SAM" id="MobiDB-lite"/>
    </source>
</evidence>
<evidence type="ECO:0000259" key="3">
    <source>
        <dbReference type="PROSITE" id="PS50158"/>
    </source>
</evidence>
<reference evidence="5" key="1">
    <citation type="journal article" date="2017" name="Front. Plant Sci.">
        <title>Climate Clever Clovers: New Paradigm to Reduce the Environmental Footprint of Ruminants by Breeding Low Methanogenic Forages Utilizing Haplotype Variation.</title>
        <authorList>
            <person name="Kaur P."/>
            <person name="Appels R."/>
            <person name="Bayer P.E."/>
            <person name="Keeble-Gagnere G."/>
            <person name="Wang J."/>
            <person name="Hirakawa H."/>
            <person name="Shirasawa K."/>
            <person name="Vercoe P."/>
            <person name="Stefanova K."/>
            <person name="Durmic Z."/>
            <person name="Nichols P."/>
            <person name="Revell C."/>
            <person name="Isobe S.N."/>
            <person name="Edwards D."/>
            <person name="Erskine W."/>
        </authorList>
    </citation>
    <scope>NUCLEOTIDE SEQUENCE [LARGE SCALE GENOMIC DNA]</scope>
    <source>
        <strain evidence="5">cv. Daliak</strain>
    </source>
</reference>
<keyword evidence="1" id="KW-0862">Zinc</keyword>
<dbReference type="EMBL" id="DF973536">
    <property type="protein sequence ID" value="GAU33764.1"/>
    <property type="molecule type" value="Genomic_DNA"/>
</dbReference>
<sequence>MTAQGDRVEQVVVVEKILRSMPERFNYVVCSIEEANDVTAMTIDELQSSLLVHEGRMKNHKPHQKEHNEDQALKMSNAGRGRGRTAYRGRGRQSKDSIECFKCHKLGHYRNECPDWEANYVEHREEEEILLMAYSNSNERFTEGMCTTRK</sequence>
<dbReference type="Pfam" id="PF14223">
    <property type="entry name" value="Retrotran_gag_2"/>
    <property type="match status" value="1"/>
</dbReference>
<dbReference type="InterPro" id="IPR001878">
    <property type="entry name" value="Znf_CCHC"/>
</dbReference>
<keyword evidence="5" id="KW-1185">Reference proteome</keyword>
<dbReference type="GO" id="GO:0008270">
    <property type="term" value="F:zinc ion binding"/>
    <property type="evidence" value="ECO:0007669"/>
    <property type="project" value="UniProtKB-KW"/>
</dbReference>
<dbReference type="PROSITE" id="PS50158">
    <property type="entry name" value="ZF_CCHC"/>
    <property type="match status" value="1"/>
</dbReference>
<organism evidence="4 5">
    <name type="scientific">Trifolium subterraneum</name>
    <name type="common">Subterranean clover</name>
    <dbReference type="NCBI Taxonomy" id="3900"/>
    <lineage>
        <taxon>Eukaryota</taxon>
        <taxon>Viridiplantae</taxon>
        <taxon>Streptophyta</taxon>
        <taxon>Embryophyta</taxon>
        <taxon>Tracheophyta</taxon>
        <taxon>Spermatophyta</taxon>
        <taxon>Magnoliopsida</taxon>
        <taxon>eudicotyledons</taxon>
        <taxon>Gunneridae</taxon>
        <taxon>Pentapetalae</taxon>
        <taxon>rosids</taxon>
        <taxon>fabids</taxon>
        <taxon>Fabales</taxon>
        <taxon>Fabaceae</taxon>
        <taxon>Papilionoideae</taxon>
        <taxon>50 kb inversion clade</taxon>
        <taxon>NPAAA clade</taxon>
        <taxon>Hologalegina</taxon>
        <taxon>IRL clade</taxon>
        <taxon>Trifolieae</taxon>
        <taxon>Trifolium</taxon>
    </lineage>
</organism>
<dbReference type="OrthoDB" id="1742098at2759"/>
<protein>
    <recommendedName>
        <fullName evidence="3">CCHC-type domain-containing protein</fullName>
    </recommendedName>
</protein>
<dbReference type="Proteomes" id="UP000242715">
    <property type="component" value="Unassembled WGS sequence"/>
</dbReference>
<feature type="region of interest" description="Disordered" evidence="2">
    <location>
        <begin position="58"/>
        <end position="93"/>
    </location>
</feature>